<keyword evidence="1" id="KW-0812">Transmembrane</keyword>
<keyword evidence="5" id="KW-1185">Reference proteome</keyword>
<feature type="transmembrane region" description="Helical" evidence="1">
    <location>
        <begin position="377"/>
        <end position="398"/>
    </location>
</feature>
<dbReference type="InterPro" id="IPR052728">
    <property type="entry name" value="O2_lipid_transport_reg"/>
</dbReference>
<feature type="domain" description="Nose resistant-to-fluoxetine protein N-terminal" evidence="3">
    <location>
        <begin position="76"/>
        <end position="225"/>
    </location>
</feature>
<keyword evidence="1" id="KW-1133">Transmembrane helix</keyword>
<feature type="transmembrane region" description="Helical" evidence="1">
    <location>
        <begin position="239"/>
        <end position="257"/>
    </location>
</feature>
<feature type="transmembrane region" description="Helical" evidence="1">
    <location>
        <begin position="552"/>
        <end position="571"/>
    </location>
</feature>
<feature type="signal peptide" evidence="2">
    <location>
        <begin position="1"/>
        <end position="20"/>
    </location>
</feature>
<feature type="transmembrane region" description="Helical" evidence="1">
    <location>
        <begin position="439"/>
        <end position="460"/>
    </location>
</feature>
<feature type="transmembrane region" description="Helical" evidence="1">
    <location>
        <begin position="591"/>
        <end position="611"/>
    </location>
</feature>
<dbReference type="SMART" id="SM00703">
    <property type="entry name" value="NRF"/>
    <property type="match status" value="1"/>
</dbReference>
<evidence type="ECO:0000313" key="5">
    <source>
        <dbReference type="Proteomes" id="UP000663880"/>
    </source>
</evidence>
<dbReference type="Pfam" id="PF20146">
    <property type="entry name" value="NRF"/>
    <property type="match status" value="1"/>
</dbReference>
<evidence type="ECO:0000313" key="4">
    <source>
        <dbReference type="EMBL" id="CAF4910914.1"/>
    </source>
</evidence>
<keyword evidence="1" id="KW-0472">Membrane</keyword>
<dbReference type="InterPro" id="IPR006621">
    <property type="entry name" value="Nose-resist-to-fluoxetine_N"/>
</dbReference>
<dbReference type="EMBL" id="CAJOBZ010000045">
    <property type="protein sequence ID" value="CAF4910914.1"/>
    <property type="molecule type" value="Genomic_DNA"/>
</dbReference>
<accession>A0A821VPP8</accession>
<gene>
    <name evidence="4" type="ORF">PMACD_LOCUS12126</name>
</gene>
<reference evidence="4" key="1">
    <citation type="submission" date="2021-02" db="EMBL/GenBank/DDBJ databases">
        <authorList>
            <person name="Steward A R."/>
        </authorList>
    </citation>
    <scope>NUCLEOTIDE SEQUENCE</scope>
</reference>
<dbReference type="InterPro" id="IPR002656">
    <property type="entry name" value="Acyl_transf_3_dom"/>
</dbReference>
<feature type="transmembrane region" description="Helical" evidence="1">
    <location>
        <begin position="623"/>
        <end position="644"/>
    </location>
</feature>
<name>A0A821VPP8_9NEOP</name>
<evidence type="ECO:0000259" key="3">
    <source>
        <dbReference type="SMART" id="SM00703"/>
    </source>
</evidence>
<feature type="transmembrane region" description="Helical" evidence="1">
    <location>
        <begin position="522"/>
        <end position="540"/>
    </location>
</feature>
<organism evidence="4 5">
    <name type="scientific">Pieris macdunnoughi</name>
    <dbReference type="NCBI Taxonomy" id="345717"/>
    <lineage>
        <taxon>Eukaryota</taxon>
        <taxon>Metazoa</taxon>
        <taxon>Ecdysozoa</taxon>
        <taxon>Arthropoda</taxon>
        <taxon>Hexapoda</taxon>
        <taxon>Insecta</taxon>
        <taxon>Pterygota</taxon>
        <taxon>Neoptera</taxon>
        <taxon>Endopterygota</taxon>
        <taxon>Lepidoptera</taxon>
        <taxon>Glossata</taxon>
        <taxon>Ditrysia</taxon>
        <taxon>Papilionoidea</taxon>
        <taxon>Pieridae</taxon>
        <taxon>Pierinae</taxon>
        <taxon>Pieris</taxon>
    </lineage>
</organism>
<feature type="chain" id="PRO_5032494131" description="Nose resistant-to-fluoxetine protein N-terminal domain-containing protein" evidence="2">
    <location>
        <begin position="21"/>
        <end position="725"/>
    </location>
</feature>
<comment type="caution">
    <text evidence="4">The sequence shown here is derived from an EMBL/GenBank/DDBJ whole genome shotgun (WGS) entry which is preliminary data.</text>
</comment>
<feature type="transmembrane region" description="Helical" evidence="1">
    <location>
        <begin position="294"/>
        <end position="313"/>
    </location>
</feature>
<dbReference type="GO" id="GO:0016747">
    <property type="term" value="F:acyltransferase activity, transferring groups other than amino-acyl groups"/>
    <property type="evidence" value="ECO:0007669"/>
    <property type="project" value="InterPro"/>
</dbReference>
<sequence>MQTVQRYAVLFIISINFVISESSVVVAKNAGSGVPHKEESKGKNSVISKTFLFNESYVYLEDVLFVLKNQNWTQEEQPCLQQTLFLLRNLQNFTLWAVWNWDSIPAEPQGLLYGSRFQLGNYDECMDAPWYEDHEELRAQYCLAEIVLERTNKNAKKRKLNPYDPHQSALNLLEYIGPYERPLNQLTWGVCVPAVCEKQSVTRLMGILLAHSHLGTAGLKANVAVSSCEKTNQRLEYDALFYSFIALTVGLLAIAVISTNLNKGSKYSNFVTKAFDINENANNLLKFKKEGIEVLYGIRFFTICVIVIAHQFGMSNSGPMSNGYTIDKQALSVYGMFILHNDLSVDTFFWLSGFLTANIFTRIKRIPSLPIALIKRYIRLAIAYAYVIFFTTSVYPYMGSGPLWKSSREAETGTCRKNWWVNLLMLNNYVDTHNLCLIVTWYISCDFHFYIVTLLMYWVYTKSSILGRTGMMLLMVAAIITPGVITYLYKLPPVQLFTYNFMVDPRRHEQFHLTYIKSHTRYGAYLVGFLTGHIFVYYSTKQKTITQKWATIGAGAGIILMGAVLFSGPPFLWRGYTVAESVIYAALNRPIWAFSISIFVLSCAFGHVPLLKSFFSWHVWVPLSRLAYGLYLVHSLLIIRNVAVSRNPQHNDYLRQFTSAFGVIIVGCLASLLIWLLAEAPFNNLSTYIFSPRKIAPLDAGKPETHGHLQDNLPPSIDIVSSSKI</sequence>
<dbReference type="PANTHER" id="PTHR11161">
    <property type="entry name" value="O-ACYLTRANSFERASE"/>
    <property type="match status" value="1"/>
</dbReference>
<evidence type="ECO:0000256" key="2">
    <source>
        <dbReference type="SAM" id="SignalP"/>
    </source>
</evidence>
<dbReference type="Pfam" id="PF01757">
    <property type="entry name" value="Acyl_transf_3"/>
    <property type="match status" value="1"/>
</dbReference>
<dbReference type="AlphaFoldDB" id="A0A821VPP8"/>
<dbReference type="PANTHER" id="PTHR11161:SF71">
    <property type="entry name" value="NOSE RESISTANT-TO-FLUOXETINE PROTEIN N-TERMINAL DOMAIN-CONTAINING PROTEIN"/>
    <property type="match status" value="1"/>
</dbReference>
<protein>
    <recommendedName>
        <fullName evidence="3">Nose resistant-to-fluoxetine protein N-terminal domain-containing protein</fullName>
    </recommendedName>
</protein>
<feature type="transmembrane region" description="Helical" evidence="1">
    <location>
        <begin position="333"/>
        <end position="356"/>
    </location>
</feature>
<dbReference type="OrthoDB" id="6585993at2759"/>
<proteinExistence type="predicted"/>
<dbReference type="Proteomes" id="UP000663880">
    <property type="component" value="Unassembled WGS sequence"/>
</dbReference>
<evidence type="ECO:0000256" key="1">
    <source>
        <dbReference type="SAM" id="Phobius"/>
    </source>
</evidence>
<feature type="transmembrane region" description="Helical" evidence="1">
    <location>
        <begin position="656"/>
        <end position="678"/>
    </location>
</feature>
<feature type="transmembrane region" description="Helical" evidence="1">
    <location>
        <begin position="472"/>
        <end position="489"/>
    </location>
</feature>
<keyword evidence="2" id="KW-0732">Signal</keyword>